<comment type="caution">
    <text evidence="1">The sequence shown here is derived from an EMBL/GenBank/DDBJ whole genome shotgun (WGS) entry which is preliminary data.</text>
</comment>
<reference evidence="1 2" key="1">
    <citation type="submission" date="2017-07" db="EMBL/GenBank/DDBJ databases">
        <title>Paenibacillus herberti R33 genome sequencing and assembly.</title>
        <authorList>
            <person name="Su W."/>
        </authorList>
    </citation>
    <scope>NUCLEOTIDE SEQUENCE [LARGE SCALE GENOMIC DNA]</scope>
    <source>
        <strain evidence="1 2">R33</strain>
    </source>
</reference>
<dbReference type="Proteomes" id="UP000215145">
    <property type="component" value="Unassembled WGS sequence"/>
</dbReference>
<evidence type="ECO:0000313" key="1">
    <source>
        <dbReference type="EMBL" id="OXM13689.1"/>
    </source>
</evidence>
<accession>A0A229NVN2</accession>
<dbReference type="OrthoDB" id="9834030at2"/>
<gene>
    <name evidence="1" type="ORF">CGZ75_21970</name>
</gene>
<evidence type="ECO:0000313" key="2">
    <source>
        <dbReference type="Proteomes" id="UP000215145"/>
    </source>
</evidence>
<proteinExistence type="predicted"/>
<sequence length="152" mass="16451">MQLGLVLVLFILLVIVTSVFGCNSLEAEEDVSIAASKGFVLQNRTSDYTFVSTAFSGDFESPGPSPNTVSPGGNYRFEVVAKFFYQTTTAVAQYVVYSTGGNRIGTLSLTFETRNSGIDWRVYIGRPSSIIGDTNLYNGAVNVILRDNPPSL</sequence>
<name>A0A229NVN2_9BACL</name>
<dbReference type="RefSeq" id="WP_089526392.1">
    <property type="nucleotide sequence ID" value="NZ_NMUQ01000003.1"/>
</dbReference>
<keyword evidence="2" id="KW-1185">Reference proteome</keyword>
<organism evidence="1 2">
    <name type="scientific">Paenibacillus herberti</name>
    <dbReference type="NCBI Taxonomy" id="1619309"/>
    <lineage>
        <taxon>Bacteria</taxon>
        <taxon>Bacillati</taxon>
        <taxon>Bacillota</taxon>
        <taxon>Bacilli</taxon>
        <taxon>Bacillales</taxon>
        <taxon>Paenibacillaceae</taxon>
        <taxon>Paenibacillus</taxon>
    </lineage>
</organism>
<dbReference type="AlphaFoldDB" id="A0A229NVN2"/>
<protein>
    <submittedName>
        <fullName evidence="1">Uncharacterized protein</fullName>
    </submittedName>
</protein>
<dbReference type="EMBL" id="NMUQ01000003">
    <property type="protein sequence ID" value="OXM13689.1"/>
    <property type="molecule type" value="Genomic_DNA"/>
</dbReference>